<comment type="caution">
    <text evidence="3">The sequence shown here is derived from an EMBL/GenBank/DDBJ whole genome shotgun (WGS) entry which is preliminary data.</text>
</comment>
<reference evidence="3" key="1">
    <citation type="submission" date="2017-08" db="EMBL/GenBank/DDBJ databases">
        <authorList>
            <person name="Imhoff J.F."/>
            <person name="Rahn T."/>
            <person name="Kuenzel S."/>
            <person name="Neulinger S.C."/>
        </authorList>
    </citation>
    <scope>NUCLEOTIDE SEQUENCE</scope>
    <source>
        <strain evidence="3">DSM 9154</strain>
    </source>
</reference>
<evidence type="ECO:0000259" key="2">
    <source>
        <dbReference type="Pfam" id="PF14402"/>
    </source>
</evidence>
<feature type="domain" description="Inactive transglutaminase fused to 7 transmembrane helices" evidence="1">
    <location>
        <begin position="24"/>
        <end position="183"/>
    </location>
</feature>
<name>A0A934QFP8_9PROT</name>
<evidence type="ECO:0008006" key="5">
    <source>
        <dbReference type="Google" id="ProtNLM"/>
    </source>
</evidence>
<keyword evidence="4" id="KW-1185">Reference proteome</keyword>
<evidence type="ECO:0000313" key="3">
    <source>
        <dbReference type="EMBL" id="MBK1695913.1"/>
    </source>
</evidence>
<dbReference type="Proteomes" id="UP000778970">
    <property type="component" value="Unassembled WGS sequence"/>
</dbReference>
<organism evidence="3 4">
    <name type="scientific">Rhodovibrio salinarum</name>
    <dbReference type="NCBI Taxonomy" id="1087"/>
    <lineage>
        <taxon>Bacteria</taxon>
        <taxon>Pseudomonadati</taxon>
        <taxon>Pseudomonadota</taxon>
        <taxon>Alphaproteobacteria</taxon>
        <taxon>Rhodospirillales</taxon>
        <taxon>Rhodovibrionaceae</taxon>
        <taxon>Rhodovibrio</taxon>
    </lineage>
</organism>
<dbReference type="Pfam" id="PF14400">
    <property type="entry name" value="Transglut_i_TM"/>
    <property type="match status" value="1"/>
</dbReference>
<dbReference type="EMBL" id="NRRE01000008">
    <property type="protein sequence ID" value="MBK1695913.1"/>
    <property type="molecule type" value="Genomic_DNA"/>
</dbReference>
<evidence type="ECO:0000313" key="4">
    <source>
        <dbReference type="Proteomes" id="UP000778970"/>
    </source>
</evidence>
<dbReference type="Pfam" id="PF14402">
    <property type="entry name" value="7TM_transglut"/>
    <property type="match status" value="1"/>
</dbReference>
<feature type="domain" description="7 transmembrane helices usually fused to an inactive transglutaminase" evidence="2">
    <location>
        <begin position="262"/>
        <end position="507"/>
    </location>
</feature>
<proteinExistence type="predicted"/>
<dbReference type="AlphaFoldDB" id="A0A934QFP8"/>
<dbReference type="InterPro" id="IPR025840">
    <property type="entry name" value="7TM_transglut"/>
</dbReference>
<gene>
    <name evidence="3" type="ORF">CKO21_01455</name>
</gene>
<sequence>MRRNLHVVVLAAILAAVGTAIFLYKVTSLGFPLSAGQQANSWNVELKMSFQDTPGPFKATLALPSKTGHYVISRQAYVSGDYGVTHDGDAAGNQLVIFSKRDGEGDETLYYRAHVASYPQIDDKVQAPEPRVSPPAWTGSERAAANSLLDNIRANSADRETLALNLIDELTASSPGENVTALLPPDASQDQLAQTAAKVLRTDDIPARSVHGLDLSKGAASNVALAHWIEVYDNGFWRPIGLESETRALPEGHLPWWRGDRPLVQWEGAEEIELNMSFAHTRENALEAAVQRGLAMDAPLLRFSLFNTSLETQLLYQVLLLIPVGALVLTLMRQVVGIATFGTFMPVLIALAFRETQLLNGVLLFTVIVSLGLLVRFYFERLKLLLVPRLASMLIVVVLMMAAFSVLTEQIGTSAGLSIALFPMVILTMTIERMSIVWEEDGPKDAIQQGLGSLGVATLVYLVMFNDLVEYLTFTFPELLLILLALTLLLGRYTGYRLVELWRFRDIAKERTA</sequence>
<protein>
    <recommendedName>
        <fullName evidence="5">Inactive transglutaminase fused to 7 transmembrane helices</fullName>
    </recommendedName>
</protein>
<evidence type="ECO:0000259" key="1">
    <source>
        <dbReference type="Pfam" id="PF14400"/>
    </source>
</evidence>
<dbReference type="InterPro" id="IPR025838">
    <property type="entry name" value="Transglut_i_TM"/>
</dbReference>
<reference evidence="3" key="2">
    <citation type="journal article" date="2020" name="Microorganisms">
        <title>Osmotic Adaptation and Compatible Solute Biosynthesis of Phototrophic Bacteria as Revealed from Genome Analyses.</title>
        <authorList>
            <person name="Imhoff J.F."/>
            <person name="Rahn T."/>
            <person name="Kunzel S."/>
            <person name="Keller A."/>
            <person name="Neulinger S.C."/>
        </authorList>
    </citation>
    <scope>NUCLEOTIDE SEQUENCE</scope>
    <source>
        <strain evidence="3">DSM 9154</strain>
    </source>
</reference>
<accession>A0A934QFP8</accession>
<dbReference type="RefSeq" id="WP_027287615.1">
    <property type="nucleotide sequence ID" value="NZ_NRRE01000008.1"/>
</dbReference>